<dbReference type="SMART" id="SM00941">
    <property type="entry name" value="PYNP_C"/>
    <property type="match status" value="1"/>
</dbReference>
<evidence type="ECO:0000256" key="4">
    <source>
        <dbReference type="ARBA" id="ARBA00022676"/>
    </source>
</evidence>
<dbReference type="NCBIfam" id="NF004490">
    <property type="entry name" value="PRK05820.1"/>
    <property type="match status" value="1"/>
</dbReference>
<keyword evidence="9" id="KW-1185">Reference proteome</keyword>
<dbReference type="Gene3D" id="3.90.1170.30">
    <property type="entry name" value="Pyrimidine nucleoside phosphorylase-like, C-terminal domain"/>
    <property type="match status" value="1"/>
</dbReference>
<dbReference type="Pfam" id="PF07831">
    <property type="entry name" value="PYNP_C"/>
    <property type="match status" value="1"/>
</dbReference>
<dbReference type="RefSeq" id="WP_248340660.1">
    <property type="nucleotide sequence ID" value="NZ_AP025592.1"/>
</dbReference>
<dbReference type="InterPro" id="IPR013102">
    <property type="entry name" value="PYNP_C"/>
</dbReference>
<evidence type="ECO:0000256" key="3">
    <source>
        <dbReference type="ARBA" id="ARBA00011892"/>
    </source>
</evidence>
<reference evidence="9" key="1">
    <citation type="journal article" date="2022" name="Int. J. Syst. Evol. Microbiol.">
        <title>Anaeromyxobacter oryzae sp. nov., Anaeromyxobacter diazotrophicus sp. nov. and Anaeromyxobacter paludicola sp. nov., isolated from paddy soils.</title>
        <authorList>
            <person name="Itoh H."/>
            <person name="Xu Z."/>
            <person name="Mise K."/>
            <person name="Masuda Y."/>
            <person name="Ushijima N."/>
            <person name="Hayakawa C."/>
            <person name="Shiratori Y."/>
            <person name="Senoo K."/>
        </authorList>
    </citation>
    <scope>NUCLEOTIDE SEQUENCE [LARGE SCALE GENOMIC DNA]</scope>
    <source>
        <strain evidence="9">Red630</strain>
    </source>
</reference>
<dbReference type="InterPro" id="IPR036320">
    <property type="entry name" value="Glycosyl_Trfase_fam3_N_dom_sf"/>
</dbReference>
<dbReference type="EC" id="2.4.2.4" evidence="3"/>
<dbReference type="EMBL" id="AP025592">
    <property type="protein sequence ID" value="BDG09051.1"/>
    <property type="molecule type" value="Genomic_DNA"/>
</dbReference>
<dbReference type="NCBIfam" id="TIGR02644">
    <property type="entry name" value="Y_phosphoryl"/>
    <property type="match status" value="1"/>
</dbReference>
<dbReference type="Gene3D" id="3.40.1030.10">
    <property type="entry name" value="Nucleoside phosphorylase/phosphoribosyltransferase catalytic domain"/>
    <property type="match status" value="1"/>
</dbReference>
<dbReference type="Proteomes" id="UP001162734">
    <property type="component" value="Chromosome"/>
</dbReference>
<evidence type="ECO:0000256" key="1">
    <source>
        <dbReference type="ARBA" id="ARBA00006915"/>
    </source>
</evidence>
<evidence type="ECO:0000256" key="6">
    <source>
        <dbReference type="ARBA" id="ARBA00048550"/>
    </source>
</evidence>
<dbReference type="InterPro" id="IPR036566">
    <property type="entry name" value="PYNP-like_C_sf"/>
</dbReference>
<accession>A0ABM7XB32</accession>
<keyword evidence="4" id="KW-0328">Glycosyltransferase</keyword>
<protein>
    <recommendedName>
        <fullName evidence="3">thymidine phosphorylase</fullName>
        <ecNumber evidence="3">2.4.2.4</ecNumber>
    </recommendedName>
</protein>
<evidence type="ECO:0000256" key="5">
    <source>
        <dbReference type="ARBA" id="ARBA00022679"/>
    </source>
</evidence>
<dbReference type="PROSITE" id="PS00647">
    <property type="entry name" value="THYMID_PHOSPHORYLASE"/>
    <property type="match status" value="1"/>
</dbReference>
<dbReference type="Gene3D" id="1.20.970.10">
    <property type="entry name" value="Transferase, Pyrimidine Nucleoside Phosphorylase, Chain C"/>
    <property type="match status" value="1"/>
</dbReference>
<dbReference type="InterPro" id="IPR017872">
    <property type="entry name" value="Pyrmidine_PPase_CS"/>
</dbReference>
<dbReference type="Pfam" id="PF00591">
    <property type="entry name" value="Glycos_transf_3"/>
    <property type="match status" value="1"/>
</dbReference>
<comment type="similarity">
    <text evidence="1">Belongs to the thymidine/pyrimidine-nucleoside phosphorylase family.</text>
</comment>
<evidence type="ECO:0000256" key="2">
    <source>
        <dbReference type="ARBA" id="ARBA00011738"/>
    </source>
</evidence>
<dbReference type="SUPFAM" id="SSF52418">
    <property type="entry name" value="Nucleoside phosphorylase/phosphoribosyltransferase catalytic domain"/>
    <property type="match status" value="1"/>
</dbReference>
<comment type="subunit">
    <text evidence="2">Homodimer.</text>
</comment>
<organism evidence="8 9">
    <name type="scientific">Anaeromyxobacter paludicola</name>
    <dbReference type="NCBI Taxonomy" id="2918171"/>
    <lineage>
        <taxon>Bacteria</taxon>
        <taxon>Pseudomonadati</taxon>
        <taxon>Myxococcota</taxon>
        <taxon>Myxococcia</taxon>
        <taxon>Myxococcales</taxon>
        <taxon>Cystobacterineae</taxon>
        <taxon>Anaeromyxobacteraceae</taxon>
        <taxon>Anaeromyxobacter</taxon>
    </lineage>
</organism>
<dbReference type="InterPro" id="IPR000053">
    <property type="entry name" value="Thymidine/pyrmidine_PPase"/>
</dbReference>
<keyword evidence="5" id="KW-0808">Transferase</keyword>
<gene>
    <name evidence="8" type="ORF">AMPC_21640</name>
</gene>
<feature type="domain" description="Pyrimidine nucleoside phosphorylase C-terminal" evidence="7">
    <location>
        <begin position="345"/>
        <end position="421"/>
    </location>
</feature>
<evidence type="ECO:0000313" key="8">
    <source>
        <dbReference type="EMBL" id="BDG09051.1"/>
    </source>
</evidence>
<dbReference type="PIRSF" id="PIRSF000478">
    <property type="entry name" value="TP_PyNP"/>
    <property type="match status" value="1"/>
</dbReference>
<dbReference type="InterPro" id="IPR000312">
    <property type="entry name" value="Glycosyl_Trfase_fam3"/>
</dbReference>
<evidence type="ECO:0000259" key="7">
    <source>
        <dbReference type="SMART" id="SM00941"/>
    </source>
</evidence>
<dbReference type="InterPro" id="IPR035902">
    <property type="entry name" value="Nuc_phospho_transferase"/>
</dbReference>
<evidence type="ECO:0000313" key="9">
    <source>
        <dbReference type="Proteomes" id="UP001162734"/>
    </source>
</evidence>
<comment type="catalytic activity">
    <reaction evidence="6">
        <text>thymidine + phosphate = 2-deoxy-alpha-D-ribose 1-phosphate + thymine</text>
        <dbReference type="Rhea" id="RHEA:16037"/>
        <dbReference type="ChEBI" id="CHEBI:17748"/>
        <dbReference type="ChEBI" id="CHEBI:17821"/>
        <dbReference type="ChEBI" id="CHEBI:43474"/>
        <dbReference type="ChEBI" id="CHEBI:57259"/>
        <dbReference type="EC" id="2.4.2.4"/>
    </reaction>
</comment>
<dbReference type="PANTHER" id="PTHR10515">
    <property type="entry name" value="THYMIDINE PHOSPHORYLASE"/>
    <property type="match status" value="1"/>
</dbReference>
<dbReference type="SUPFAM" id="SSF54680">
    <property type="entry name" value="Pyrimidine nucleoside phosphorylase C-terminal domain"/>
    <property type="match status" value="1"/>
</dbReference>
<dbReference type="InterPro" id="IPR017459">
    <property type="entry name" value="Glycosyl_Trfase_fam3_N_dom"/>
</dbReference>
<proteinExistence type="inferred from homology"/>
<sequence>MRAQDLIQQKRDGEELEPEQLAALVDGYTCGEVPDYQMAAFCMAVFFRGMSDAETAALTRAMLYSGEVLDLSDIPGVKVDKHSTGGVGDKVSLALAPIAAACGVKVPMISGRGLGHTGGTLDKLEAIPGFQVRLPVERFREILASVGACLIGQTERIDPADRKLYALRDVTATVESIPLIAGSIMSKKLAEGIDALVLDVKVGKGAFMRKTEDARKLAHTLAGIGRATGKKVVALLTAMDEPLGRTIGNALEVAEAVEVLRGGGPDDLRELTVALTAEMVLAAGLAGGHPEARRMVLGAIADGSALAKLEEIVAAQGGDPAAIRDPERLPRAASTRVVAAPRPGLVQAVDARALGIAAMTLGAGRSRVEDPVDPSVGIVLQKKTGDYVEEGEPLCVLHCGSAGAASPDEVAGRVRDAFRIGTVPAEPRRLVLERIA</sequence>
<dbReference type="Pfam" id="PF02885">
    <property type="entry name" value="Glycos_trans_3N"/>
    <property type="match status" value="1"/>
</dbReference>
<dbReference type="InterPro" id="IPR018090">
    <property type="entry name" value="Pyrmidine_PPas_bac/euk"/>
</dbReference>
<name>A0ABM7XB32_9BACT</name>
<dbReference type="SUPFAM" id="SSF47648">
    <property type="entry name" value="Nucleoside phosphorylase/phosphoribosyltransferase N-terminal domain"/>
    <property type="match status" value="1"/>
</dbReference>
<dbReference type="PANTHER" id="PTHR10515:SF0">
    <property type="entry name" value="THYMIDINE PHOSPHORYLASE"/>
    <property type="match status" value="1"/>
</dbReference>